<keyword evidence="5" id="KW-1185">Reference proteome</keyword>
<dbReference type="InterPro" id="IPR008972">
    <property type="entry name" value="Cupredoxin"/>
</dbReference>
<reference evidence="4 5" key="1">
    <citation type="submission" date="2017-06" db="EMBL/GenBank/DDBJ databases">
        <authorList>
            <person name="Kim H.J."/>
            <person name="Triplett B.A."/>
        </authorList>
    </citation>
    <scope>NUCLEOTIDE SEQUENCE [LARGE SCALE GENOMIC DNA]</scope>
    <source>
        <strain evidence="4">FRACA_ARgP5</strain>
    </source>
</reference>
<dbReference type="SUPFAM" id="SSF49503">
    <property type="entry name" value="Cupredoxins"/>
    <property type="match status" value="1"/>
</dbReference>
<dbReference type="GO" id="GO:0005507">
    <property type="term" value="F:copper ion binding"/>
    <property type="evidence" value="ECO:0007669"/>
    <property type="project" value="InterPro"/>
</dbReference>
<sequence length="188" mass="20187">MGCAVGTATVPVAALAAGSTSRPAAHGAAANPAHQASWDWPAWNWDGPKEDGHRRNVVVTIPEEDRFTPFGLTIRTGDSVTWKNNDTDDHTVVTDNSFTTTDNRGVNHLIPGTDSNNGRPGVFTLTFRRPGNFVYYCRFHSHLDQFDQPVAPGPDGGIQDANGNFGTPMMGVITVLPKDGGKDDWSIG</sequence>
<dbReference type="AlphaFoldDB" id="A0A2I2KM88"/>
<accession>A0A2I2KM88</accession>
<evidence type="ECO:0000313" key="4">
    <source>
        <dbReference type="EMBL" id="SNQ46781.1"/>
    </source>
</evidence>
<keyword evidence="2" id="KW-0186">Copper</keyword>
<dbReference type="Pfam" id="PF00127">
    <property type="entry name" value="Copper-bind"/>
    <property type="match status" value="1"/>
</dbReference>
<name>A0A2I2KM88_9ACTN</name>
<evidence type="ECO:0000259" key="3">
    <source>
        <dbReference type="Pfam" id="PF00127"/>
    </source>
</evidence>
<protein>
    <recommendedName>
        <fullName evidence="3">Blue (type 1) copper domain-containing protein</fullName>
    </recommendedName>
</protein>
<dbReference type="Gene3D" id="2.60.40.420">
    <property type="entry name" value="Cupredoxins - blue copper proteins"/>
    <property type="match status" value="1"/>
</dbReference>
<gene>
    <name evidence="4" type="ORF">FRACA_1550011</name>
</gene>
<evidence type="ECO:0000313" key="5">
    <source>
        <dbReference type="Proteomes" id="UP000234331"/>
    </source>
</evidence>
<dbReference type="GO" id="GO:0009055">
    <property type="term" value="F:electron transfer activity"/>
    <property type="evidence" value="ECO:0007669"/>
    <property type="project" value="InterPro"/>
</dbReference>
<evidence type="ECO:0000256" key="1">
    <source>
        <dbReference type="ARBA" id="ARBA00022723"/>
    </source>
</evidence>
<feature type="domain" description="Blue (type 1) copper" evidence="3">
    <location>
        <begin position="66"/>
        <end position="141"/>
    </location>
</feature>
<evidence type="ECO:0000256" key="2">
    <source>
        <dbReference type="ARBA" id="ARBA00023008"/>
    </source>
</evidence>
<dbReference type="InterPro" id="IPR000923">
    <property type="entry name" value="BlueCu_1"/>
</dbReference>
<dbReference type="EMBL" id="FZMO01000063">
    <property type="protein sequence ID" value="SNQ46781.1"/>
    <property type="molecule type" value="Genomic_DNA"/>
</dbReference>
<keyword evidence="1" id="KW-0479">Metal-binding</keyword>
<dbReference type="Proteomes" id="UP000234331">
    <property type="component" value="Unassembled WGS sequence"/>
</dbReference>
<organism evidence="4 5">
    <name type="scientific">Frankia canadensis</name>
    <dbReference type="NCBI Taxonomy" id="1836972"/>
    <lineage>
        <taxon>Bacteria</taxon>
        <taxon>Bacillati</taxon>
        <taxon>Actinomycetota</taxon>
        <taxon>Actinomycetes</taxon>
        <taxon>Frankiales</taxon>
        <taxon>Frankiaceae</taxon>
        <taxon>Frankia</taxon>
    </lineage>
</organism>
<proteinExistence type="predicted"/>